<keyword evidence="1" id="KW-1133">Transmembrane helix</keyword>
<reference evidence="2 3" key="1">
    <citation type="journal article" date="2016" name="Nat. Commun.">
        <title>Thousands of microbial genomes shed light on interconnected biogeochemical processes in an aquifer system.</title>
        <authorList>
            <person name="Anantharaman K."/>
            <person name="Brown C.T."/>
            <person name="Hug L.A."/>
            <person name="Sharon I."/>
            <person name="Castelle C.J."/>
            <person name="Probst A.J."/>
            <person name="Thomas B.C."/>
            <person name="Singh A."/>
            <person name="Wilkins M.J."/>
            <person name="Karaoz U."/>
            <person name="Brodie E.L."/>
            <person name="Williams K.H."/>
            <person name="Hubbard S.S."/>
            <person name="Banfield J.F."/>
        </authorList>
    </citation>
    <scope>NUCLEOTIDE SEQUENCE [LARGE SCALE GENOMIC DNA]</scope>
</reference>
<dbReference type="EMBL" id="MFAQ01000021">
    <property type="protein sequence ID" value="OGD83312.1"/>
    <property type="molecule type" value="Genomic_DNA"/>
</dbReference>
<proteinExistence type="predicted"/>
<evidence type="ECO:0000256" key="1">
    <source>
        <dbReference type="SAM" id="Phobius"/>
    </source>
</evidence>
<evidence type="ECO:0000313" key="3">
    <source>
        <dbReference type="Proteomes" id="UP000179237"/>
    </source>
</evidence>
<sequence>MTTKTFITLSLTAIAFITIYYGHLKYLKNHSTNTISVDVDQYSNTTSDDQLLSSVKYNLPEGDQTYAVSHGKNTTGPKMSQIIFEPLAFKNNEKQKIKIIFPEKEVVGSVVVFITTDNKENQKVTFTKDSKTNTWTGEWVTNDSVKSRYSAKIIAVGSSGEYNNIMYFL</sequence>
<feature type="transmembrane region" description="Helical" evidence="1">
    <location>
        <begin position="6"/>
        <end position="24"/>
    </location>
</feature>
<organism evidence="2 3">
    <name type="scientific">Candidatus Collierbacteria bacterium RIFOXYD1_FULL_40_9</name>
    <dbReference type="NCBI Taxonomy" id="1817731"/>
    <lineage>
        <taxon>Bacteria</taxon>
        <taxon>Candidatus Collieribacteriota</taxon>
    </lineage>
</organism>
<accession>A0A1F5FUP8</accession>
<dbReference type="Proteomes" id="UP000179237">
    <property type="component" value="Unassembled WGS sequence"/>
</dbReference>
<keyword evidence="1" id="KW-0812">Transmembrane</keyword>
<dbReference type="AlphaFoldDB" id="A0A1F5FUP8"/>
<gene>
    <name evidence="2" type="ORF">A2572_03575</name>
</gene>
<comment type="caution">
    <text evidence="2">The sequence shown here is derived from an EMBL/GenBank/DDBJ whole genome shotgun (WGS) entry which is preliminary data.</text>
</comment>
<keyword evidence="1" id="KW-0472">Membrane</keyword>
<name>A0A1F5FUP8_9BACT</name>
<protein>
    <submittedName>
        <fullName evidence="2">Uncharacterized protein</fullName>
    </submittedName>
</protein>
<evidence type="ECO:0000313" key="2">
    <source>
        <dbReference type="EMBL" id="OGD83312.1"/>
    </source>
</evidence>